<comment type="catalytic activity">
    <reaction evidence="1 7">
        <text>[(1-&gt;4)-alpha-D-glucosyl](n) + ADP-alpha-D-glucose = [(1-&gt;4)-alpha-D-glucosyl](n+1) + ADP + H(+)</text>
        <dbReference type="Rhea" id="RHEA:18189"/>
        <dbReference type="Rhea" id="RHEA-COMP:9584"/>
        <dbReference type="Rhea" id="RHEA-COMP:9587"/>
        <dbReference type="ChEBI" id="CHEBI:15378"/>
        <dbReference type="ChEBI" id="CHEBI:15444"/>
        <dbReference type="ChEBI" id="CHEBI:57498"/>
        <dbReference type="ChEBI" id="CHEBI:456216"/>
        <dbReference type="EC" id="2.4.1.21"/>
    </reaction>
</comment>
<organism evidence="10 11">
    <name type="scientific">Turicibacter faecis</name>
    <dbReference type="NCBI Taxonomy" id="2963365"/>
    <lineage>
        <taxon>Bacteria</taxon>
        <taxon>Bacillati</taxon>
        <taxon>Bacillota</taxon>
        <taxon>Erysipelotrichia</taxon>
        <taxon>Erysipelotrichales</taxon>
        <taxon>Turicibacteraceae</taxon>
        <taxon>Turicibacter</taxon>
    </lineage>
</organism>
<dbReference type="InterPro" id="IPR001296">
    <property type="entry name" value="Glyco_trans_1"/>
</dbReference>
<comment type="function">
    <text evidence="2 7">Synthesizes alpha-1,4-glucan chains using ADP-glucose.</text>
</comment>
<dbReference type="InterPro" id="IPR013534">
    <property type="entry name" value="Starch_synth_cat_dom"/>
</dbReference>
<comment type="similarity">
    <text evidence="3 7">Belongs to the glycosyltransferase 1 family. Bacterial/plant glycogen synthase subfamily.</text>
</comment>
<dbReference type="CDD" id="cd03791">
    <property type="entry name" value="GT5_Glycogen_synthase_DULL1-like"/>
    <property type="match status" value="1"/>
</dbReference>
<evidence type="ECO:0000256" key="3">
    <source>
        <dbReference type="ARBA" id="ARBA00010281"/>
    </source>
</evidence>
<dbReference type="NCBIfam" id="TIGR02095">
    <property type="entry name" value="glgA"/>
    <property type="match status" value="1"/>
</dbReference>
<dbReference type="RefSeq" id="WP_262950701.1">
    <property type="nucleotide sequence ID" value="NZ_AP028127.1"/>
</dbReference>
<evidence type="ECO:0000256" key="2">
    <source>
        <dbReference type="ARBA" id="ARBA00002764"/>
    </source>
</evidence>
<protein>
    <recommendedName>
        <fullName evidence="7">Glycogen synthase</fullName>
        <ecNumber evidence="7">2.4.1.21</ecNumber>
    </recommendedName>
    <alternativeName>
        <fullName evidence="7">Starch [bacterial glycogen] synthase</fullName>
    </alternativeName>
</protein>
<dbReference type="Pfam" id="PF00534">
    <property type="entry name" value="Glycos_transf_1"/>
    <property type="match status" value="1"/>
</dbReference>
<dbReference type="Pfam" id="PF08323">
    <property type="entry name" value="Glyco_transf_5"/>
    <property type="match status" value="1"/>
</dbReference>
<evidence type="ECO:0000256" key="4">
    <source>
        <dbReference type="ARBA" id="ARBA00022676"/>
    </source>
</evidence>
<keyword evidence="11" id="KW-1185">Reference proteome</keyword>
<evidence type="ECO:0000256" key="1">
    <source>
        <dbReference type="ARBA" id="ARBA00001478"/>
    </source>
</evidence>
<keyword evidence="5 7" id="KW-0808">Transferase</keyword>
<dbReference type="EC" id="2.4.1.21" evidence="7"/>
<keyword evidence="6 7" id="KW-0320">Glycogen biosynthesis</keyword>
<proteinExistence type="inferred from homology"/>
<dbReference type="HAMAP" id="MF_00484">
    <property type="entry name" value="Glycogen_synth"/>
    <property type="match status" value="1"/>
</dbReference>
<feature type="binding site" evidence="7">
    <location>
        <position position="15"/>
    </location>
    <ligand>
        <name>ADP-alpha-D-glucose</name>
        <dbReference type="ChEBI" id="CHEBI:57498"/>
    </ligand>
</feature>
<evidence type="ECO:0000256" key="6">
    <source>
        <dbReference type="ARBA" id="ARBA00023056"/>
    </source>
</evidence>
<feature type="domain" description="Starch synthase catalytic" evidence="9">
    <location>
        <begin position="2"/>
        <end position="222"/>
    </location>
</feature>
<dbReference type="SUPFAM" id="SSF53756">
    <property type="entry name" value="UDP-Glycosyltransferase/glycogen phosphorylase"/>
    <property type="match status" value="1"/>
</dbReference>
<evidence type="ECO:0000259" key="8">
    <source>
        <dbReference type="Pfam" id="PF00534"/>
    </source>
</evidence>
<dbReference type="InterPro" id="IPR011835">
    <property type="entry name" value="GS/SS"/>
</dbReference>
<gene>
    <name evidence="7 10" type="primary">glgA</name>
    <name evidence="10" type="ORF">T23_05520</name>
</gene>
<comment type="pathway">
    <text evidence="7">Glycan biosynthesis; glycogen biosynthesis.</text>
</comment>
<dbReference type="EMBL" id="AP028127">
    <property type="protein sequence ID" value="BEH90450.1"/>
    <property type="molecule type" value="Genomic_DNA"/>
</dbReference>
<evidence type="ECO:0000313" key="11">
    <source>
        <dbReference type="Proteomes" id="UP001432099"/>
    </source>
</evidence>
<keyword evidence="4 7" id="KW-0328">Glycosyltransferase</keyword>
<name>A0ABM8IHH2_9FIRM</name>
<dbReference type="Gene3D" id="3.40.50.2000">
    <property type="entry name" value="Glycogen Phosphorylase B"/>
    <property type="match status" value="2"/>
</dbReference>
<reference evidence="10" key="1">
    <citation type="journal article" date="2024" name="Int. J. Syst. Evol. Microbiol.">
        <title>Turicibacter faecis sp. nov., isolated from faeces of heart failure mouse model.</title>
        <authorList>
            <person name="Imamura Y."/>
            <person name="Motooka D."/>
            <person name="Nakajima Y."/>
            <person name="Ito S."/>
            <person name="Kitakaze M."/>
            <person name="Iida T."/>
            <person name="Nakamura S."/>
        </authorList>
    </citation>
    <scope>NUCLEOTIDE SEQUENCE</scope>
    <source>
        <strain evidence="10">TC023</strain>
    </source>
</reference>
<accession>A0ABM8IHH2</accession>
<evidence type="ECO:0000313" key="10">
    <source>
        <dbReference type="EMBL" id="BEH90450.1"/>
    </source>
</evidence>
<dbReference type="PANTHER" id="PTHR45825">
    <property type="entry name" value="GRANULE-BOUND STARCH SYNTHASE 1, CHLOROPLASTIC/AMYLOPLASTIC"/>
    <property type="match status" value="1"/>
</dbReference>
<dbReference type="Proteomes" id="UP001432099">
    <property type="component" value="Chromosome"/>
</dbReference>
<sequence>MKVAFVSSEVYPFIKTGGLADVAYALPKALAKQGHDVCVILPGYKQIPEGLLKGAYWVTNVEVMGKMFWINCVELEGIKYYLMFEPLFSNRDSIYDCPDRDYQFAMFCEVTLRLLKNINFQPDIIHTNDWQTGLIPFFMNQRYYADPFYYNTKTVYTIHNLRFQGQFSSHAVRHLGYRFDDIQINYMQLGIQYANKVTTVSETYAKEILTDFYGENLNHILKMRQADLTGIVNGIDVDLFNPETDPALVSPYTVETLELKAKNKEELQQRFNLEVNPDIPLIGIITRLDSQKGLDLITHILEEHLIYDRVQFFLLGSGEAKYEQYFQWIRDKYPNQVGIYLGYNGELANLVYGASDMFLMPSLYEPCGLSQLISLRYGTVPIVRETGGLNDTVHSYNEETIEGNGFSFTNYNAHDMLHTLRRAVNYYRQDKDVWRQLMVAGMTGDYSWENSAQRYVELYQSMMDQPLESIKAS</sequence>
<evidence type="ECO:0000259" key="9">
    <source>
        <dbReference type="Pfam" id="PF08323"/>
    </source>
</evidence>
<feature type="domain" description="Glycosyl transferase family 1" evidence="8">
    <location>
        <begin position="268"/>
        <end position="425"/>
    </location>
</feature>
<evidence type="ECO:0000256" key="5">
    <source>
        <dbReference type="ARBA" id="ARBA00022679"/>
    </source>
</evidence>
<dbReference type="PANTHER" id="PTHR45825:SF11">
    <property type="entry name" value="ALPHA AMYLASE DOMAIN-CONTAINING PROTEIN"/>
    <property type="match status" value="1"/>
</dbReference>
<evidence type="ECO:0000256" key="7">
    <source>
        <dbReference type="HAMAP-Rule" id="MF_00484"/>
    </source>
</evidence>